<accession>A0A0L6VPN4</accession>
<keyword evidence="4" id="KW-1185">Reference proteome</keyword>
<dbReference type="VEuPathDB" id="FungiDB:VP01_130g3"/>
<feature type="transmembrane region" description="Helical" evidence="2">
    <location>
        <begin position="918"/>
        <end position="943"/>
    </location>
</feature>
<name>A0A0L6VPN4_9BASI</name>
<keyword evidence="2" id="KW-0472">Membrane</keyword>
<reference evidence="3 4" key="1">
    <citation type="submission" date="2015-08" db="EMBL/GenBank/DDBJ databases">
        <title>Next Generation Sequencing and Analysis of the Genome of Puccinia sorghi L Schw, the Causal Agent of Maize Common Rust.</title>
        <authorList>
            <person name="Rochi L."/>
            <person name="Burguener G."/>
            <person name="Darino M."/>
            <person name="Turjanski A."/>
            <person name="Kreff E."/>
            <person name="Dieguez M.J."/>
            <person name="Sacco F."/>
        </authorList>
    </citation>
    <scope>NUCLEOTIDE SEQUENCE [LARGE SCALE GENOMIC DNA]</scope>
    <source>
        <strain evidence="3 4">RO10H11247</strain>
    </source>
</reference>
<dbReference type="Proteomes" id="UP000037035">
    <property type="component" value="Unassembled WGS sequence"/>
</dbReference>
<feature type="region of interest" description="Disordered" evidence="1">
    <location>
        <begin position="382"/>
        <end position="403"/>
    </location>
</feature>
<gene>
    <name evidence="3" type="ORF">VP01_130g3</name>
</gene>
<feature type="transmembrane region" description="Helical" evidence="2">
    <location>
        <begin position="20"/>
        <end position="38"/>
    </location>
</feature>
<sequence length="1315" mass="148060">MAPFAKDHYADYEYYYTRVQIEILLLIHYLLLYIWLFCNAQTQKKYIFLLLPAVPDCWGSISSRKKSASEGPGRCAWSAHITSTTSLLAGTCFVLRTKHMTTTRPLSTNNRTDTSIITPGHYYYGRTKNGRAGAPCPVNPTGPLLPLRLLSRQLHARSILSTADYLRALRCRTHPPASYKSRPSRSAFLPSSSILFLAKYSSYIPLARQLHLSLSLSFCDNNLRIFSFFMKMHVSWIYVSMAPIEGVVFFFFFSWGIWGSAGGESADDGGRGGQDAGRGGCREVWSGGIGAQDGLGRGRDGLSSTRRVAAARAAGRRPPLLARQARPAVLSHRLAYGRHARLDVHAPSPRNRLQYPCFAFHRRLQYAWLAFDGLLGPEPARHGLDAEPSRSGLDAEPSRSGLDGWNARTQLPWRSALGSLPELISSLLAPAQLITTATHRPPPLSCSILFPRVLPHYQASITWRLSSLLSRAENFFLLRICLSIVLDMGMSLQVQKHFSFGGWDSMMDYSCQGARDANPTLQSLPENLPLPNVEPCHQLSPRWTSCLNSLRFSLLKFSSFRYHKSFIADLLRIHEAVSFLHIYIEFSMKFSSLLFSLQILASKQEIEITGSSILFLQTLMSHLLFFLCIKVPRFQHSQSLDHLFFFFYIAIHASRIAYMSVYQEFLPQVSHMPGNRSLGQALNSGKASKIVRFASYIETICWNFNSSPLIYFFSPLFLESLMLYKLLVVSCPSITIALFLSCPTSPSNLPYWFFPSFCASEPVWCLKYLTSSFSFIFLSGYRLNFSHLGIFSNHIGRTLLLEINLDHEIGAIILTLILHLYFLLFQTTFLINFFFLYSVLFKNDLKIFFSIIRLNFSQAKDGGLPSIWNGEMEAPDEGIWVNGSPSVKFPTTSKVSLILIPLLLVFTVEKIHVFEGAIILTLILYLYFLLFKTTFLINFFFLYSVLFKNDLKIVFSIIRLNFSQAKDGGLPIIWNGEMEAPDEGIWVNGSPSVKFPTTSKVSLILIPLLLLFTVENIHVFEDTALVLSPPKISDQGTVFGDNTGCQTPNRIPRFHLSVTLSQKLECLFGKGWIALALKIWSINLSATLSLSSPKITSKKSNQNPFYSCLKKTPIHLAEKLAPLGKFTALESVKQFFCALVRVVERKTKSRTNSKLYHLYSFNRHSLSLLFCCNPERDSEYISLSDELILYPQQIPVLSPALPHPAPPRYPHFSHTPSLPHPAVINSHSLQHRPNSVTPASASSLKPPAAQTLNPSWLRQKIQSCPLKGSAVDPYECLPDTTNLPLPIRLYENNFLCLIWSAPVLSAHYAVSVRYC</sequence>
<feature type="transmembrane region" description="Helical" evidence="2">
    <location>
        <begin position="236"/>
        <end position="258"/>
    </location>
</feature>
<protein>
    <submittedName>
        <fullName evidence="3">Uncharacterized protein</fullName>
    </submittedName>
</protein>
<evidence type="ECO:0000256" key="1">
    <source>
        <dbReference type="SAM" id="MobiDB-lite"/>
    </source>
</evidence>
<organism evidence="3 4">
    <name type="scientific">Puccinia sorghi</name>
    <dbReference type="NCBI Taxonomy" id="27349"/>
    <lineage>
        <taxon>Eukaryota</taxon>
        <taxon>Fungi</taxon>
        <taxon>Dikarya</taxon>
        <taxon>Basidiomycota</taxon>
        <taxon>Pucciniomycotina</taxon>
        <taxon>Pucciniomycetes</taxon>
        <taxon>Pucciniales</taxon>
        <taxon>Pucciniaceae</taxon>
        <taxon>Puccinia</taxon>
    </lineage>
</organism>
<keyword evidence="2" id="KW-0812">Transmembrane</keyword>
<comment type="caution">
    <text evidence="3">The sequence shown here is derived from an EMBL/GenBank/DDBJ whole genome shotgun (WGS) entry which is preliminary data.</text>
</comment>
<proteinExistence type="predicted"/>
<dbReference type="EMBL" id="LAVV01003444">
    <property type="protein sequence ID" value="KNZ62125.1"/>
    <property type="molecule type" value="Genomic_DNA"/>
</dbReference>
<evidence type="ECO:0000313" key="3">
    <source>
        <dbReference type="EMBL" id="KNZ62125.1"/>
    </source>
</evidence>
<keyword evidence="2" id="KW-1133">Transmembrane helix</keyword>
<feature type="transmembrane region" description="Helical" evidence="2">
    <location>
        <begin position="809"/>
        <end position="837"/>
    </location>
</feature>
<evidence type="ECO:0000313" key="4">
    <source>
        <dbReference type="Proteomes" id="UP000037035"/>
    </source>
</evidence>
<evidence type="ECO:0000256" key="2">
    <source>
        <dbReference type="SAM" id="Phobius"/>
    </source>
</evidence>